<evidence type="ECO:0000313" key="1">
    <source>
        <dbReference type="EMBL" id="JAP43956.1"/>
    </source>
</evidence>
<protein>
    <submittedName>
        <fullName evidence="1">Uncharacterized protein</fullName>
    </submittedName>
</protein>
<feature type="non-terminal residue" evidence="1">
    <location>
        <position position="1"/>
    </location>
</feature>
<reference evidence="1" key="1">
    <citation type="submission" date="2016-01" db="EMBL/GenBank/DDBJ databases">
        <title>Reference transcriptome for the parasite Schistocephalus solidus: insights into the molecular evolution of parasitism.</title>
        <authorList>
            <person name="Hebert F.O."/>
            <person name="Grambauer S."/>
            <person name="Barber I."/>
            <person name="Landry C.R."/>
            <person name="Aubin-Horth N."/>
        </authorList>
    </citation>
    <scope>NUCLEOTIDE SEQUENCE</scope>
</reference>
<accession>A0A0X3P9W4</accession>
<gene>
    <name evidence="1" type="ORF">TR148726</name>
</gene>
<sequence>CSSDLEYRVSSIQKAELIGTKSPDKINFLNDHHKIIPMKFKDFLPKFPTVFTEDKNEASLNGFMQIVSNRSLKWVQARSRNLKLFSGTPHFHNLTRRHI</sequence>
<dbReference type="EMBL" id="GEEE01019269">
    <property type="protein sequence ID" value="JAP43956.1"/>
    <property type="molecule type" value="Transcribed_RNA"/>
</dbReference>
<organism evidence="1">
    <name type="scientific">Schistocephalus solidus</name>
    <name type="common">Tapeworm</name>
    <dbReference type="NCBI Taxonomy" id="70667"/>
    <lineage>
        <taxon>Eukaryota</taxon>
        <taxon>Metazoa</taxon>
        <taxon>Spiralia</taxon>
        <taxon>Lophotrochozoa</taxon>
        <taxon>Platyhelminthes</taxon>
        <taxon>Cestoda</taxon>
        <taxon>Eucestoda</taxon>
        <taxon>Diphyllobothriidea</taxon>
        <taxon>Diphyllobothriidae</taxon>
        <taxon>Schistocephalus</taxon>
    </lineage>
</organism>
<dbReference type="AlphaFoldDB" id="A0A0X3P9W4"/>
<name>A0A0X3P9W4_SCHSO</name>
<proteinExistence type="predicted"/>